<evidence type="ECO:0000256" key="6">
    <source>
        <dbReference type="SAM" id="Phobius"/>
    </source>
</evidence>
<gene>
    <name evidence="8" type="ORF">DB32_002666</name>
</gene>
<evidence type="ECO:0000256" key="5">
    <source>
        <dbReference type="ARBA" id="ARBA00023136"/>
    </source>
</evidence>
<evidence type="ECO:0000256" key="4">
    <source>
        <dbReference type="ARBA" id="ARBA00023002"/>
    </source>
</evidence>
<keyword evidence="9" id="KW-1185">Reference proteome</keyword>
<name>A0A0F6W269_9BACT</name>
<evidence type="ECO:0000313" key="9">
    <source>
        <dbReference type="Proteomes" id="UP000034883"/>
    </source>
</evidence>
<feature type="transmembrane region" description="Helical" evidence="6">
    <location>
        <begin position="6"/>
        <end position="28"/>
    </location>
</feature>
<comment type="subcellular location">
    <subcellularLocation>
        <location evidence="1">Membrane</location>
        <topology evidence="1">Multi-pass membrane protein</topology>
    </subcellularLocation>
</comment>
<dbReference type="EMBL" id="CP011125">
    <property type="protein sequence ID" value="AKF05517.1"/>
    <property type="molecule type" value="Genomic_DNA"/>
</dbReference>
<feature type="domain" description="3-oxo-5-alpha-steroid 4-dehydrogenase C-terminal" evidence="7">
    <location>
        <begin position="104"/>
        <end position="251"/>
    </location>
</feature>
<dbReference type="GO" id="GO:0016132">
    <property type="term" value="P:brassinosteroid biosynthetic process"/>
    <property type="evidence" value="ECO:0007669"/>
    <property type="project" value="TreeGrafter"/>
</dbReference>
<keyword evidence="3 6" id="KW-1133">Transmembrane helix</keyword>
<feature type="transmembrane region" description="Helical" evidence="6">
    <location>
        <begin position="105"/>
        <end position="123"/>
    </location>
</feature>
<dbReference type="InterPro" id="IPR016636">
    <property type="entry name" value="3-oxo-5-alpha-steroid_4-DH"/>
</dbReference>
<organism evidence="8 9">
    <name type="scientific">Sandaracinus amylolyticus</name>
    <dbReference type="NCBI Taxonomy" id="927083"/>
    <lineage>
        <taxon>Bacteria</taxon>
        <taxon>Pseudomonadati</taxon>
        <taxon>Myxococcota</taxon>
        <taxon>Polyangia</taxon>
        <taxon>Polyangiales</taxon>
        <taxon>Sandaracinaceae</taxon>
        <taxon>Sandaracinus</taxon>
    </lineage>
</organism>
<keyword evidence="5 6" id="KW-0472">Membrane</keyword>
<sequence length="252" mass="28369">MAEAELHSIATWTEIGLAALTFVSLFFVTAPYGRHGRKGWGPEISQRLGWVLMELPACVLWLGIYFAGTHALELAPLALMALWQLHYVNRTFVFPFRIKAEGKTTPVSIVATAIVFNTLNAYVNARWVSELGSYPISWLYDARFVIGAVLFVAGFAINQHADQVLMNLRKPGETGYKIPHGGLYRFISCPNYFGEILEWTGWAIATWSLAGLAFALYTIANLAPRALKHHEWYRQKFADYPTSRRALIPFVV</sequence>
<dbReference type="PROSITE" id="PS50244">
    <property type="entry name" value="S5A_REDUCTASE"/>
    <property type="match status" value="1"/>
</dbReference>
<evidence type="ECO:0000256" key="2">
    <source>
        <dbReference type="ARBA" id="ARBA00022692"/>
    </source>
</evidence>
<evidence type="ECO:0000256" key="3">
    <source>
        <dbReference type="ARBA" id="ARBA00022989"/>
    </source>
</evidence>
<dbReference type="AlphaFoldDB" id="A0A0F6W269"/>
<keyword evidence="2 6" id="KW-0812">Transmembrane</keyword>
<dbReference type="KEGG" id="samy:DB32_002666"/>
<dbReference type="Proteomes" id="UP000034883">
    <property type="component" value="Chromosome"/>
</dbReference>
<dbReference type="Pfam" id="PF02544">
    <property type="entry name" value="Steroid_dh"/>
    <property type="match status" value="1"/>
</dbReference>
<protein>
    <submittedName>
        <fullName evidence="8">3-oxo-5-alpha-steroid 4-dehydrogenase</fullName>
    </submittedName>
</protein>
<dbReference type="PANTHER" id="PTHR10556:SF43">
    <property type="entry name" value="STEROID 5-ALPHA-REDUCTASE DET2"/>
    <property type="match status" value="1"/>
</dbReference>
<dbReference type="GO" id="GO:0003865">
    <property type="term" value="F:3-oxo-5-alpha-steroid 4-dehydrogenase activity"/>
    <property type="evidence" value="ECO:0007669"/>
    <property type="project" value="InterPro"/>
</dbReference>
<proteinExistence type="predicted"/>
<dbReference type="PANTHER" id="PTHR10556">
    <property type="entry name" value="3-OXO-5-ALPHA-STEROID 4-DEHYDROGENASE"/>
    <property type="match status" value="1"/>
</dbReference>
<dbReference type="InterPro" id="IPR039357">
    <property type="entry name" value="SRD5A/TECR"/>
</dbReference>
<accession>A0A0F6W269</accession>
<dbReference type="GO" id="GO:0016020">
    <property type="term" value="C:membrane"/>
    <property type="evidence" value="ECO:0007669"/>
    <property type="project" value="UniProtKB-SubCell"/>
</dbReference>
<evidence type="ECO:0000256" key="1">
    <source>
        <dbReference type="ARBA" id="ARBA00004141"/>
    </source>
</evidence>
<reference evidence="8 9" key="1">
    <citation type="submission" date="2015-03" db="EMBL/GenBank/DDBJ databases">
        <title>Genome assembly of Sandaracinus amylolyticus DSM 53668.</title>
        <authorList>
            <person name="Sharma G."/>
            <person name="Subramanian S."/>
        </authorList>
    </citation>
    <scope>NUCLEOTIDE SEQUENCE [LARGE SCALE GENOMIC DNA]</scope>
    <source>
        <strain evidence="8 9">DSM 53668</strain>
    </source>
</reference>
<keyword evidence="4" id="KW-0560">Oxidoreductase</keyword>
<feature type="transmembrane region" description="Helical" evidence="6">
    <location>
        <begin position="48"/>
        <end position="68"/>
    </location>
</feature>
<evidence type="ECO:0000259" key="7">
    <source>
        <dbReference type="Pfam" id="PF02544"/>
    </source>
</evidence>
<dbReference type="Gene3D" id="1.20.120.1630">
    <property type="match status" value="1"/>
</dbReference>
<dbReference type="STRING" id="927083.DB32_002666"/>
<dbReference type="InterPro" id="IPR001104">
    <property type="entry name" value="3-oxo-5_a-steroid_4-DH_C"/>
</dbReference>
<evidence type="ECO:0000313" key="8">
    <source>
        <dbReference type="EMBL" id="AKF05517.1"/>
    </source>
</evidence>
<dbReference type="PIRSF" id="PIRSF015596">
    <property type="entry name" value="5_alpha-SR2"/>
    <property type="match status" value="1"/>
</dbReference>
<dbReference type="FunFam" id="1.20.120.1630:FF:000002">
    <property type="entry name" value="Steroid 5 alpha-reductase 1"/>
    <property type="match status" value="1"/>
</dbReference>
<dbReference type="OrthoDB" id="9779233at2"/>
<feature type="transmembrane region" description="Helical" evidence="6">
    <location>
        <begin position="143"/>
        <end position="161"/>
    </location>
</feature>